<dbReference type="AlphaFoldDB" id="A0A2B8BEH4"/>
<feature type="repeat" description="TPR" evidence="1">
    <location>
        <begin position="141"/>
        <end position="174"/>
    </location>
</feature>
<dbReference type="SMART" id="SM00028">
    <property type="entry name" value="TPR"/>
    <property type="match status" value="6"/>
</dbReference>
<evidence type="ECO:0000313" key="3">
    <source>
        <dbReference type="Proteomes" id="UP000225379"/>
    </source>
</evidence>
<dbReference type="Pfam" id="PF14559">
    <property type="entry name" value="TPR_19"/>
    <property type="match status" value="1"/>
</dbReference>
<dbReference type="PANTHER" id="PTHR44998">
    <property type="match status" value="1"/>
</dbReference>
<feature type="repeat" description="TPR" evidence="1">
    <location>
        <begin position="195"/>
        <end position="228"/>
    </location>
</feature>
<dbReference type="PROSITE" id="PS50293">
    <property type="entry name" value="TPR_REGION"/>
    <property type="match status" value="1"/>
</dbReference>
<dbReference type="EMBL" id="PDKW01000041">
    <property type="protein sequence ID" value="PGH56305.1"/>
    <property type="molecule type" value="Genomic_DNA"/>
</dbReference>
<dbReference type="PANTHER" id="PTHR44998:SF1">
    <property type="entry name" value="UDP-N-ACETYLGLUCOSAMINE--PEPTIDE N-ACETYLGLUCOSAMINYLTRANSFERASE 110 KDA SUBUNIT"/>
    <property type="match status" value="1"/>
</dbReference>
<dbReference type="SUPFAM" id="SSF48452">
    <property type="entry name" value="TPR-like"/>
    <property type="match status" value="1"/>
</dbReference>
<feature type="repeat" description="TPR" evidence="1">
    <location>
        <begin position="263"/>
        <end position="296"/>
    </location>
</feature>
<dbReference type="Gene3D" id="3.40.50.2000">
    <property type="entry name" value="Glycogen Phosphorylase B"/>
    <property type="match status" value="1"/>
</dbReference>
<evidence type="ECO:0000256" key="1">
    <source>
        <dbReference type="PROSITE-ProRule" id="PRU00339"/>
    </source>
</evidence>
<dbReference type="InterPro" id="IPR019734">
    <property type="entry name" value="TPR_rpt"/>
</dbReference>
<keyword evidence="1" id="KW-0802">TPR repeat</keyword>
<evidence type="ECO:0000313" key="2">
    <source>
        <dbReference type="EMBL" id="PGH56305.1"/>
    </source>
</evidence>
<name>A0A2B8BEH4_9PROT</name>
<protein>
    <submittedName>
        <fullName evidence="2">Uncharacterized protein</fullName>
    </submittedName>
</protein>
<dbReference type="PROSITE" id="PS51257">
    <property type="entry name" value="PROKAR_LIPOPROTEIN"/>
    <property type="match status" value="1"/>
</dbReference>
<proteinExistence type="predicted"/>
<sequence length="692" mass="74828">MKSAPRISRSRAGLGWGMWTTGCNCSDFGTPAGWSPGGRWTGRKAPGPCRAWVSACAIRRLTGRCGLHGGTPCREQDRAMIGATACISASRCPIDGLEGTRPMSMTLQEMAVRAAEHHQKGELAGALSLYGELQAANPRDARLSSLVGTVLAQMRRTAEALPFLHQAVRMDPQNPESVHNLAIALSEAGQMAEAAEAANQLGQLHYERRAFELARAAFLAALEWEPGYRPAAANLGATLQAMGRHAESIERLTAFLKGDPDQAEAHCNLGNALLGAGAYRDAVTSFRRALALRPDYSEAESNLGLALAWLSGLPEDAAAGEHADADGGVTETAASLVTLGNARLAIDPLGDIERCYRKALTLQPDFPAAHWNLSLCLLLRGDFTRGWQEHEWRWRWHGFGEEPRPFSQPIWQGEPPHQVGGTLLVTAEQGYGDTIQFSRYLPLLAARGYDVVFEAQTPLFTLLWSSLGDSGVRVVPRSVSPAHVHDDLPFARHVPLLSLPHRFGTLIDTIPATIPYLWAEPRRRRLWAERLEAAAGGRLRVGLVWRGRPEHSRDGDRSLTSQLLAPLMAVPGVTFFSLQKETGDRPPGAVALGPLLHDFAETAAAVVNLDLVIAVDTAVAHLAGALGVPVWVMVPFSPDWRWMLGRTDSPWYPTMTLFRQRCAGDWPAVVADVAAALAGVDAAGLPRAMGEA</sequence>
<keyword evidence="3" id="KW-1185">Reference proteome</keyword>
<dbReference type="InterPro" id="IPR011990">
    <property type="entry name" value="TPR-like_helical_dom_sf"/>
</dbReference>
<reference evidence="3" key="1">
    <citation type="submission" date="2017-10" db="EMBL/GenBank/DDBJ databases">
        <authorList>
            <person name="Kravchenko I.K."/>
            <person name="Grouzdev D.S."/>
        </authorList>
    </citation>
    <scope>NUCLEOTIDE SEQUENCE [LARGE SCALE GENOMIC DNA]</scope>
    <source>
        <strain evidence="3">B2</strain>
    </source>
</reference>
<dbReference type="SUPFAM" id="SSF53756">
    <property type="entry name" value="UDP-Glycosyltransferase/glycogen phosphorylase"/>
    <property type="match status" value="1"/>
</dbReference>
<dbReference type="Gene3D" id="1.25.40.10">
    <property type="entry name" value="Tetratricopeptide repeat domain"/>
    <property type="match status" value="4"/>
</dbReference>
<gene>
    <name evidence="2" type="ORF">CRT60_15260</name>
</gene>
<accession>A0A2B8BEH4</accession>
<dbReference type="Pfam" id="PF13432">
    <property type="entry name" value="TPR_16"/>
    <property type="match status" value="1"/>
</dbReference>
<dbReference type="PROSITE" id="PS50005">
    <property type="entry name" value="TPR"/>
    <property type="match status" value="3"/>
</dbReference>
<dbReference type="Proteomes" id="UP000225379">
    <property type="component" value="Unassembled WGS sequence"/>
</dbReference>
<organism evidence="2 3">
    <name type="scientific">Azospirillum palustre</name>
    <dbReference type="NCBI Taxonomy" id="2044885"/>
    <lineage>
        <taxon>Bacteria</taxon>
        <taxon>Pseudomonadati</taxon>
        <taxon>Pseudomonadota</taxon>
        <taxon>Alphaproteobacteria</taxon>
        <taxon>Rhodospirillales</taxon>
        <taxon>Azospirillaceae</taxon>
        <taxon>Azospirillum</taxon>
    </lineage>
</organism>
<comment type="caution">
    <text evidence="2">The sequence shown here is derived from an EMBL/GenBank/DDBJ whole genome shotgun (WGS) entry which is preliminary data.</text>
</comment>